<sequence>MRKLPRVLAGTALAAGLMAGAMAAPAAASATAATGSAAAASSKHFFGPYYSHWGDKFEKSHRSYFKGYWTKSGNQYWFYGDLFDTDRDRQWSYVWYRYTDRFGKSHTKWFKNTSFGHGDFDKFFGFKKGFVKDVDFRVCEGTSRFDDCGGWNDAF</sequence>
<keyword evidence="3" id="KW-1185">Reference proteome</keyword>
<comment type="caution">
    <text evidence="2">The sequence shown here is derived from an EMBL/GenBank/DDBJ whole genome shotgun (WGS) entry which is preliminary data.</text>
</comment>
<name>A0A7C9J605_9ACTN</name>
<accession>A0A7C9J605</accession>
<keyword evidence="1" id="KW-0732">Signal</keyword>
<reference evidence="2 3" key="1">
    <citation type="submission" date="2020-01" db="EMBL/GenBank/DDBJ databases">
        <title>Herbidospora sp. NEAU-GS84 nov., a novel actinomycete isolated from soil.</title>
        <authorList>
            <person name="Han L."/>
        </authorList>
    </citation>
    <scope>NUCLEOTIDE SEQUENCE [LARGE SCALE GENOMIC DNA]</scope>
    <source>
        <strain evidence="2 3">NEAU-GS84</strain>
    </source>
</reference>
<feature type="chain" id="PRO_5028914552" evidence="1">
    <location>
        <begin position="24"/>
        <end position="155"/>
    </location>
</feature>
<dbReference type="RefSeq" id="WP_161482562.1">
    <property type="nucleotide sequence ID" value="NZ_WXEW01000008.1"/>
</dbReference>
<feature type="signal peptide" evidence="1">
    <location>
        <begin position="1"/>
        <end position="23"/>
    </location>
</feature>
<evidence type="ECO:0000313" key="3">
    <source>
        <dbReference type="Proteomes" id="UP000479526"/>
    </source>
</evidence>
<proteinExistence type="predicted"/>
<evidence type="ECO:0000313" key="2">
    <source>
        <dbReference type="EMBL" id="NAS25526.1"/>
    </source>
</evidence>
<dbReference type="EMBL" id="WXEW01000008">
    <property type="protein sequence ID" value="NAS25526.1"/>
    <property type="molecule type" value="Genomic_DNA"/>
</dbReference>
<evidence type="ECO:0000256" key="1">
    <source>
        <dbReference type="SAM" id="SignalP"/>
    </source>
</evidence>
<dbReference type="Proteomes" id="UP000479526">
    <property type="component" value="Unassembled WGS sequence"/>
</dbReference>
<gene>
    <name evidence="2" type="ORF">GT755_28065</name>
</gene>
<dbReference type="AlphaFoldDB" id="A0A7C9J605"/>
<organism evidence="2 3">
    <name type="scientific">Herbidospora solisilvae</name>
    <dbReference type="NCBI Taxonomy" id="2696284"/>
    <lineage>
        <taxon>Bacteria</taxon>
        <taxon>Bacillati</taxon>
        <taxon>Actinomycetota</taxon>
        <taxon>Actinomycetes</taxon>
        <taxon>Streptosporangiales</taxon>
        <taxon>Streptosporangiaceae</taxon>
        <taxon>Herbidospora</taxon>
    </lineage>
</organism>
<protein>
    <submittedName>
        <fullName evidence="2">Uncharacterized protein</fullName>
    </submittedName>
</protein>